<dbReference type="Pfam" id="PF10124">
    <property type="entry name" value="Mu-like_gpT"/>
    <property type="match status" value="2"/>
</dbReference>
<evidence type="ECO:0000259" key="1">
    <source>
        <dbReference type="Pfam" id="PF10124"/>
    </source>
</evidence>
<protein>
    <submittedName>
        <fullName evidence="2">Mu-like prophage major head subunit gpT family protein</fullName>
    </submittedName>
</protein>
<name>A0ABT1UJ04_9GAMM</name>
<dbReference type="EMBL" id="JANIBM010000019">
    <property type="protein sequence ID" value="MCQ8182222.1"/>
    <property type="molecule type" value="Genomic_DNA"/>
</dbReference>
<comment type="caution">
    <text evidence="2">The sequence shown here is derived from an EMBL/GenBank/DDBJ whole genome shotgun (WGS) entry which is preliminary data.</text>
</comment>
<feature type="domain" description="Bacteriophage Mu GpT" evidence="1">
    <location>
        <begin position="251"/>
        <end position="303"/>
    </location>
</feature>
<accession>A0ABT1UJ04</accession>
<evidence type="ECO:0000313" key="3">
    <source>
        <dbReference type="Proteomes" id="UP001524569"/>
    </source>
</evidence>
<reference evidence="2 3" key="1">
    <citation type="submission" date="2022-07" db="EMBL/GenBank/DDBJ databases">
        <title>Methylomonas rivi sp. nov., Methylomonas rosea sp. nov., Methylomonas aureus sp. nov. and Methylomonas subterranea sp. nov., four novel methanotrophs isolated from a freshwater creek and the deep terrestrial subsurface.</title>
        <authorList>
            <person name="Abin C."/>
            <person name="Sankaranarayanan K."/>
            <person name="Garner C."/>
            <person name="Sindelar R."/>
            <person name="Kotary K."/>
            <person name="Garner R."/>
            <person name="Barclay S."/>
            <person name="Lawson P."/>
            <person name="Krumholz L."/>
        </authorList>
    </citation>
    <scope>NUCLEOTIDE SEQUENCE [LARGE SCALE GENOMIC DNA]</scope>
    <source>
        <strain evidence="2 3">SURF-1</strain>
    </source>
</reference>
<sequence>MAKFTTSRAVIGEFYRTLEQDIGNTWVPGCSMEFTSDQESETYAWLGQSPAMREWVGARQAKGLTENGITIMNKKFESTLEIPVDWIRRDKTGQIQVRIREMAERANSHWASLLSTLIINGESAVCYDGQYFFDTDHTEDDSGVQSNKINTDITTPAAPTLSDMQTAILSSTQQLLGFKDNQGEPMNENAREFIVMVPVPFMSAAAAALGATVIGQTSNQIQALGSLGGFTYRLAVNARLTWATKFALMRADGSSAAFIRQEEEKIKVSALAEGSEVEFTHDVHRYGIKAMRNVGYGYWQRAVLNTFI</sequence>
<dbReference type="InterPro" id="IPR018774">
    <property type="entry name" value="Phage_Mu_GpT"/>
</dbReference>
<organism evidence="2 3">
    <name type="scientific">Methylomonas aurea</name>
    <dbReference type="NCBI Taxonomy" id="2952224"/>
    <lineage>
        <taxon>Bacteria</taxon>
        <taxon>Pseudomonadati</taxon>
        <taxon>Pseudomonadota</taxon>
        <taxon>Gammaproteobacteria</taxon>
        <taxon>Methylococcales</taxon>
        <taxon>Methylococcaceae</taxon>
        <taxon>Methylomonas</taxon>
    </lineage>
</organism>
<evidence type="ECO:0000313" key="2">
    <source>
        <dbReference type="EMBL" id="MCQ8182222.1"/>
    </source>
</evidence>
<dbReference type="Proteomes" id="UP001524569">
    <property type="component" value="Unassembled WGS sequence"/>
</dbReference>
<dbReference type="RefSeq" id="WP_256611513.1">
    <property type="nucleotide sequence ID" value="NZ_JANIBM010000019.1"/>
</dbReference>
<feature type="domain" description="Bacteriophage Mu GpT" evidence="1">
    <location>
        <begin position="28"/>
        <end position="153"/>
    </location>
</feature>
<gene>
    <name evidence="2" type="ORF">NP603_13955</name>
</gene>
<keyword evidence="3" id="KW-1185">Reference proteome</keyword>
<proteinExistence type="predicted"/>